<reference evidence="1" key="1">
    <citation type="submission" date="2023-03" db="EMBL/GenBank/DDBJ databases">
        <authorList>
            <person name="Steffen K."/>
            <person name="Cardenas P."/>
        </authorList>
    </citation>
    <scope>NUCLEOTIDE SEQUENCE</scope>
</reference>
<evidence type="ECO:0000313" key="1">
    <source>
        <dbReference type="EMBL" id="CAI8053429.1"/>
    </source>
</evidence>
<name>A0AA35TSM8_GEOBA</name>
<evidence type="ECO:0000313" key="2">
    <source>
        <dbReference type="Proteomes" id="UP001174909"/>
    </source>
</evidence>
<sequence>MLVYVISSFCFLWSAKTHSKLKQTAKPKSSRTLIGQLPSPTHFLGVGEINSSYFAGLL</sequence>
<dbReference type="Proteomes" id="UP001174909">
    <property type="component" value="Unassembled WGS sequence"/>
</dbReference>
<accession>A0AA35TSM8</accession>
<comment type="caution">
    <text evidence="1">The sequence shown here is derived from an EMBL/GenBank/DDBJ whole genome shotgun (WGS) entry which is preliminary data.</text>
</comment>
<keyword evidence="2" id="KW-1185">Reference proteome</keyword>
<dbReference type="AlphaFoldDB" id="A0AA35TSM8"/>
<proteinExistence type="predicted"/>
<protein>
    <submittedName>
        <fullName evidence="1">Uncharacterized protein</fullName>
    </submittedName>
</protein>
<dbReference type="EMBL" id="CASHTH010004093">
    <property type="protein sequence ID" value="CAI8053429.1"/>
    <property type="molecule type" value="Genomic_DNA"/>
</dbReference>
<gene>
    <name evidence="1" type="ORF">GBAR_LOCUS29228</name>
</gene>
<organism evidence="1 2">
    <name type="scientific">Geodia barretti</name>
    <name type="common">Barrett's horny sponge</name>
    <dbReference type="NCBI Taxonomy" id="519541"/>
    <lineage>
        <taxon>Eukaryota</taxon>
        <taxon>Metazoa</taxon>
        <taxon>Porifera</taxon>
        <taxon>Demospongiae</taxon>
        <taxon>Heteroscleromorpha</taxon>
        <taxon>Tetractinellida</taxon>
        <taxon>Astrophorina</taxon>
        <taxon>Geodiidae</taxon>
        <taxon>Geodia</taxon>
    </lineage>
</organism>